<protein>
    <recommendedName>
        <fullName evidence="2">DUF3835 domain-containing protein</fullName>
    </recommendedName>
</protein>
<feature type="region of interest" description="Disordered" evidence="1">
    <location>
        <begin position="542"/>
        <end position="573"/>
    </location>
</feature>
<dbReference type="InterPro" id="IPR024325">
    <property type="entry name" value="DUF3835"/>
</dbReference>
<name>A0A409VMF7_9AGAR</name>
<feature type="region of interest" description="Disordered" evidence="1">
    <location>
        <begin position="585"/>
        <end position="700"/>
    </location>
</feature>
<dbReference type="EMBL" id="NHTK01006024">
    <property type="protein sequence ID" value="PPQ67454.1"/>
    <property type="molecule type" value="Genomic_DNA"/>
</dbReference>
<feature type="compositionally biased region" description="Basic and acidic residues" evidence="1">
    <location>
        <begin position="186"/>
        <end position="208"/>
    </location>
</feature>
<feature type="compositionally biased region" description="Polar residues" evidence="1">
    <location>
        <begin position="542"/>
        <end position="556"/>
    </location>
</feature>
<feature type="compositionally biased region" description="Polar residues" evidence="1">
    <location>
        <begin position="477"/>
        <end position="497"/>
    </location>
</feature>
<evidence type="ECO:0000256" key="1">
    <source>
        <dbReference type="SAM" id="MobiDB-lite"/>
    </source>
</evidence>
<feature type="compositionally biased region" description="Polar residues" evidence="1">
    <location>
        <begin position="360"/>
        <end position="370"/>
    </location>
</feature>
<dbReference type="Proteomes" id="UP000284842">
    <property type="component" value="Unassembled WGS sequence"/>
</dbReference>
<dbReference type="Pfam" id="PF12927">
    <property type="entry name" value="DUF3835"/>
    <property type="match status" value="2"/>
</dbReference>
<feature type="region of interest" description="Disordered" evidence="1">
    <location>
        <begin position="140"/>
        <end position="323"/>
    </location>
</feature>
<comment type="caution">
    <text evidence="3">The sequence shown here is derived from an EMBL/GenBank/DDBJ whole genome shotgun (WGS) entry which is preliminary data.</text>
</comment>
<feature type="region of interest" description="Disordered" evidence="1">
    <location>
        <begin position="347"/>
        <end position="370"/>
    </location>
</feature>
<accession>A0A409VMF7</accession>
<evidence type="ECO:0000313" key="3">
    <source>
        <dbReference type="EMBL" id="PPQ67454.1"/>
    </source>
</evidence>
<feature type="region of interest" description="Disordered" evidence="1">
    <location>
        <begin position="78"/>
        <end position="99"/>
    </location>
</feature>
<feature type="compositionally biased region" description="Low complexity" evidence="1">
    <location>
        <begin position="218"/>
        <end position="231"/>
    </location>
</feature>
<dbReference type="OrthoDB" id="21413at2759"/>
<feature type="region of interest" description="Disordered" evidence="1">
    <location>
        <begin position="470"/>
        <end position="528"/>
    </location>
</feature>
<feature type="domain" description="DUF3835" evidence="2">
    <location>
        <begin position="675"/>
        <end position="699"/>
    </location>
</feature>
<feature type="compositionally biased region" description="Low complexity" evidence="1">
    <location>
        <begin position="623"/>
        <end position="632"/>
    </location>
</feature>
<feature type="domain" description="DUF3835" evidence="2">
    <location>
        <begin position="308"/>
        <end position="382"/>
    </location>
</feature>
<feature type="compositionally biased region" description="Basic and acidic residues" evidence="1">
    <location>
        <begin position="140"/>
        <end position="173"/>
    </location>
</feature>
<reference evidence="3 4" key="1">
    <citation type="journal article" date="2018" name="Evol. Lett.">
        <title>Horizontal gene cluster transfer increased hallucinogenic mushroom diversity.</title>
        <authorList>
            <person name="Reynolds H.T."/>
            <person name="Vijayakumar V."/>
            <person name="Gluck-Thaler E."/>
            <person name="Korotkin H.B."/>
            <person name="Matheny P.B."/>
            <person name="Slot J.C."/>
        </authorList>
    </citation>
    <scope>NUCLEOTIDE SEQUENCE [LARGE SCALE GENOMIC DNA]</scope>
    <source>
        <strain evidence="3 4">2629</strain>
    </source>
</reference>
<organism evidence="3 4">
    <name type="scientific">Panaeolus cyanescens</name>
    <dbReference type="NCBI Taxonomy" id="181874"/>
    <lineage>
        <taxon>Eukaryota</taxon>
        <taxon>Fungi</taxon>
        <taxon>Dikarya</taxon>
        <taxon>Basidiomycota</taxon>
        <taxon>Agaricomycotina</taxon>
        <taxon>Agaricomycetes</taxon>
        <taxon>Agaricomycetidae</taxon>
        <taxon>Agaricales</taxon>
        <taxon>Agaricineae</taxon>
        <taxon>Galeropsidaceae</taxon>
        <taxon>Panaeolus</taxon>
    </lineage>
</organism>
<gene>
    <name evidence="3" type="ORF">CVT24_011511</name>
</gene>
<feature type="compositionally biased region" description="Acidic residues" evidence="1">
    <location>
        <begin position="291"/>
        <end position="322"/>
    </location>
</feature>
<keyword evidence="4" id="KW-1185">Reference proteome</keyword>
<dbReference type="STRING" id="181874.A0A409VMF7"/>
<dbReference type="InParanoid" id="A0A409VMF7"/>
<feature type="compositionally biased region" description="Polar residues" evidence="1">
    <location>
        <begin position="386"/>
        <end position="403"/>
    </location>
</feature>
<evidence type="ECO:0000313" key="4">
    <source>
        <dbReference type="Proteomes" id="UP000284842"/>
    </source>
</evidence>
<feature type="compositionally biased region" description="Polar residues" evidence="1">
    <location>
        <begin position="598"/>
        <end position="614"/>
    </location>
</feature>
<dbReference type="AlphaFoldDB" id="A0A409VMF7"/>
<proteinExistence type="predicted"/>
<sequence>MSEPQRNLQDLNQGGKESLRALIQAIAPETKDGGGHTLDRLTEKLSELIGVDAEEEFKQQRNERGELVNEEGLPIIDITEPVEAKPPRRSTASLPPPVSVEPLIKLSSLSETAQARLKEQRNRILDLLEEEERQLELQAIEREEQRKRDDLQRQREDAARDKDRAKEARELQKKMGRALLKNVGLAREKEREELELQKLKDEEMERRKSPSAKKKTVAFADSVQSSSDSADNNPQEHWGDITPATLRRPPRPTLLSQEKQPMKMNVVERVPGGKPTITPSSLLQDDRIPDSDDESDQMPFESSDEDENDDEEPELEADDVDYDYARHQREIALEYFKKRDHIGQAAAAALKNHSHDEVPTENSDILNNPHTPVISQFKANRLAAAYQSSNPKANTSKASSSLGDSVLPASGTRTIQRSIRTGRLNADGKLVGGEADSASEDEDQQLQEVLDLIRRGEMLNVGPDNKYLTTIPPLDPWQQNESTAESRIGPVQTSKKPPTSELPPPTVHSKSSKFKASRAAAGRPNGSLSFKEVMASEVRSMSTTPVSNLLRSSPKSATPIDEGQPELPFVAPTYTSSALPPQFSMIVESPDFPRPSHLLNQATTTSARASSQLRPEQPPAVLSSFVKESSSSTAPSVVHNPKSPELSGAITPDPKSRRPVRPPTVLSAKVIEASKHTQLSEEAESSAPKKVSRFKAERMQ</sequence>
<feature type="region of interest" description="Disordered" evidence="1">
    <location>
        <begin position="386"/>
        <end position="421"/>
    </location>
</feature>
<evidence type="ECO:0000259" key="2">
    <source>
        <dbReference type="Pfam" id="PF12927"/>
    </source>
</evidence>